<evidence type="ECO:0000259" key="4">
    <source>
        <dbReference type="SMART" id="SM00822"/>
    </source>
</evidence>
<dbReference type="PROSITE" id="PS00061">
    <property type="entry name" value="ADH_SHORT"/>
    <property type="match status" value="1"/>
</dbReference>
<evidence type="ECO:0000313" key="5">
    <source>
        <dbReference type="EMBL" id="KZZ98064.1"/>
    </source>
</evidence>
<dbReference type="EMBL" id="AZGZ01000001">
    <property type="protein sequence ID" value="KZZ98064.1"/>
    <property type="molecule type" value="Genomic_DNA"/>
</dbReference>
<evidence type="ECO:0000256" key="1">
    <source>
        <dbReference type="ARBA" id="ARBA00022857"/>
    </source>
</evidence>
<dbReference type="InterPro" id="IPR020904">
    <property type="entry name" value="Sc_DH/Rdtase_CS"/>
</dbReference>
<sequence>MKFQGRTFIISGGSSGLGLATATALLEQGANVSIFDMNPPAAEGHFTDKRRVQYNKADVSNSSSLQAAIDNAVAWTKETDAPLGGVITCAGVGFGERALPRQDPSSTTVKTMSMERFDKVIAINLRGTVDLIRLALPHIAATPGEGEDEERGVIIVVSSVAAYEGQVGQLAYSASKAAVAGLVLPLAREVGRTAGVRVVGIAPAVFQTNMTAAPRPAPGAEGKARGGVASQSGTNTGMIEYPQRLGKPQEFASLALECIRNPMMNGQVFRLDGAVRFPSRL</sequence>
<protein>
    <submittedName>
        <fullName evidence="5">Histidinol dehydrogenase</fullName>
    </submittedName>
</protein>
<accession>A0A168DSK8</accession>
<dbReference type="AlphaFoldDB" id="A0A168DSK8"/>
<feature type="domain" description="Ketoreductase" evidence="4">
    <location>
        <begin position="6"/>
        <end position="204"/>
    </location>
</feature>
<evidence type="ECO:0000313" key="6">
    <source>
        <dbReference type="Proteomes" id="UP000242877"/>
    </source>
</evidence>
<dbReference type="PRINTS" id="PR00081">
    <property type="entry name" value="GDHRDH"/>
</dbReference>
<evidence type="ECO:0000256" key="3">
    <source>
        <dbReference type="SAM" id="MobiDB-lite"/>
    </source>
</evidence>
<comment type="caution">
    <text evidence="5">The sequence shown here is derived from an EMBL/GenBank/DDBJ whole genome shotgun (WGS) entry which is preliminary data.</text>
</comment>
<dbReference type="InterPro" id="IPR002347">
    <property type="entry name" value="SDR_fam"/>
</dbReference>
<evidence type="ECO:0000256" key="2">
    <source>
        <dbReference type="ARBA" id="ARBA00023002"/>
    </source>
</evidence>
<reference evidence="5 6" key="1">
    <citation type="journal article" date="2016" name="Genome Biol. Evol.">
        <title>Divergent and convergent evolution of fungal pathogenicity.</title>
        <authorList>
            <person name="Shang Y."/>
            <person name="Xiao G."/>
            <person name="Zheng P."/>
            <person name="Cen K."/>
            <person name="Zhan S."/>
            <person name="Wang C."/>
        </authorList>
    </citation>
    <scope>NUCLEOTIDE SEQUENCE [LARGE SCALE GENOMIC DNA]</scope>
    <source>
        <strain evidence="5 6">ARSEF 7405</strain>
    </source>
</reference>
<feature type="region of interest" description="Disordered" evidence="3">
    <location>
        <begin position="213"/>
        <end position="233"/>
    </location>
</feature>
<dbReference type="InterPro" id="IPR057326">
    <property type="entry name" value="KR_dom"/>
</dbReference>
<gene>
    <name evidence="5" type="ORF">AAP_00325</name>
</gene>
<dbReference type="PANTHER" id="PTHR43658:SF8">
    <property type="entry name" value="17-BETA-HYDROXYSTEROID DEHYDROGENASE 14-RELATED"/>
    <property type="match status" value="1"/>
</dbReference>
<dbReference type="PANTHER" id="PTHR43658">
    <property type="entry name" value="SHORT-CHAIN DEHYDROGENASE/REDUCTASE"/>
    <property type="match status" value="1"/>
</dbReference>
<dbReference type="SMART" id="SM00822">
    <property type="entry name" value="PKS_KR"/>
    <property type="match status" value="1"/>
</dbReference>
<dbReference type="GO" id="GO:0016491">
    <property type="term" value="F:oxidoreductase activity"/>
    <property type="evidence" value="ECO:0007669"/>
    <property type="project" value="UniProtKB-KW"/>
</dbReference>
<dbReference type="Proteomes" id="UP000242877">
    <property type="component" value="Unassembled WGS sequence"/>
</dbReference>
<keyword evidence="1" id="KW-0521">NADP</keyword>
<organism evidence="5 6">
    <name type="scientific">Ascosphaera apis ARSEF 7405</name>
    <dbReference type="NCBI Taxonomy" id="392613"/>
    <lineage>
        <taxon>Eukaryota</taxon>
        <taxon>Fungi</taxon>
        <taxon>Dikarya</taxon>
        <taxon>Ascomycota</taxon>
        <taxon>Pezizomycotina</taxon>
        <taxon>Eurotiomycetes</taxon>
        <taxon>Eurotiomycetidae</taxon>
        <taxon>Onygenales</taxon>
        <taxon>Ascosphaeraceae</taxon>
        <taxon>Ascosphaera</taxon>
    </lineage>
</organism>
<dbReference type="InterPro" id="IPR036291">
    <property type="entry name" value="NAD(P)-bd_dom_sf"/>
</dbReference>
<keyword evidence="6" id="KW-1185">Reference proteome</keyword>
<dbReference type="VEuPathDB" id="FungiDB:AAP_00325"/>
<dbReference type="SUPFAM" id="SSF51735">
    <property type="entry name" value="NAD(P)-binding Rossmann-fold domains"/>
    <property type="match status" value="1"/>
</dbReference>
<proteinExistence type="predicted"/>
<dbReference type="Pfam" id="PF00106">
    <property type="entry name" value="adh_short"/>
    <property type="match status" value="1"/>
</dbReference>
<name>A0A168DSK8_9EURO</name>
<dbReference type="Gene3D" id="3.40.50.720">
    <property type="entry name" value="NAD(P)-binding Rossmann-like Domain"/>
    <property type="match status" value="1"/>
</dbReference>
<dbReference type="OrthoDB" id="1274115at2759"/>
<keyword evidence="2" id="KW-0560">Oxidoreductase</keyword>